<dbReference type="EMBL" id="PVNG01000022">
    <property type="protein sequence ID" value="PRX58629.1"/>
    <property type="molecule type" value="Genomic_DNA"/>
</dbReference>
<evidence type="ECO:0000256" key="1">
    <source>
        <dbReference type="SAM" id="SignalP"/>
    </source>
</evidence>
<organism evidence="2 3">
    <name type="scientific">Nonomuraea fuscirosea</name>
    <dbReference type="NCBI Taxonomy" id="1291556"/>
    <lineage>
        <taxon>Bacteria</taxon>
        <taxon>Bacillati</taxon>
        <taxon>Actinomycetota</taxon>
        <taxon>Actinomycetes</taxon>
        <taxon>Streptosporangiales</taxon>
        <taxon>Streptosporangiaceae</taxon>
        <taxon>Nonomuraea</taxon>
    </lineage>
</organism>
<proteinExistence type="predicted"/>
<dbReference type="Proteomes" id="UP000238312">
    <property type="component" value="Unassembled WGS sequence"/>
</dbReference>
<sequence>MRSFMKRRPGVASASVVVLALVTALSAGAPAAQAKESESQGAGAGTAAWEPWMQFFGPHETVTPDASTLLRDTMLHNCDSEYACLAAGEGDGEHTVFEVTYCRPDDRWVSNFIGDGAVSNHQVNNAKVVLMDKNKKTLRTIDAGKIVRVDWDPVYYIDVC</sequence>
<keyword evidence="3" id="KW-1185">Reference proteome</keyword>
<dbReference type="OrthoDB" id="3541237at2"/>
<feature type="chain" id="PRO_5015417282" description="Secreted protein" evidence="1">
    <location>
        <begin position="35"/>
        <end position="160"/>
    </location>
</feature>
<dbReference type="RefSeq" id="WP_106248971.1">
    <property type="nucleotide sequence ID" value="NZ_JBFAIL010000019.1"/>
</dbReference>
<reference evidence="2 3" key="1">
    <citation type="submission" date="2018-03" db="EMBL/GenBank/DDBJ databases">
        <title>Genomic Encyclopedia of Type Strains, Phase III (KMG-III): the genomes of soil and plant-associated and newly described type strains.</title>
        <authorList>
            <person name="Whitman W."/>
        </authorList>
    </citation>
    <scope>NUCLEOTIDE SEQUENCE [LARGE SCALE GENOMIC DNA]</scope>
    <source>
        <strain evidence="2 3">CGMCC 4.7104</strain>
    </source>
</reference>
<evidence type="ECO:0000313" key="3">
    <source>
        <dbReference type="Proteomes" id="UP000238312"/>
    </source>
</evidence>
<evidence type="ECO:0008006" key="4">
    <source>
        <dbReference type="Google" id="ProtNLM"/>
    </source>
</evidence>
<gene>
    <name evidence="2" type="ORF">B0I32_12290</name>
</gene>
<keyword evidence="1" id="KW-0732">Signal</keyword>
<feature type="signal peptide" evidence="1">
    <location>
        <begin position="1"/>
        <end position="34"/>
    </location>
</feature>
<evidence type="ECO:0000313" key="2">
    <source>
        <dbReference type="EMBL" id="PRX58629.1"/>
    </source>
</evidence>
<accession>A0A2T0MLP6</accession>
<protein>
    <recommendedName>
        <fullName evidence="4">Secreted protein</fullName>
    </recommendedName>
</protein>
<comment type="caution">
    <text evidence="2">The sequence shown here is derived from an EMBL/GenBank/DDBJ whole genome shotgun (WGS) entry which is preliminary data.</text>
</comment>
<name>A0A2T0MLP6_9ACTN</name>
<dbReference type="AlphaFoldDB" id="A0A2T0MLP6"/>